<geneLocation type="plasmid" evidence="8 9">
    <name>unnamed1</name>
</geneLocation>
<dbReference type="GO" id="GO:0005829">
    <property type="term" value="C:cytosol"/>
    <property type="evidence" value="ECO:0007669"/>
    <property type="project" value="TreeGrafter"/>
</dbReference>
<gene>
    <name evidence="8" type="ORF">GT348_09125</name>
</gene>
<evidence type="ECO:0000259" key="7">
    <source>
        <dbReference type="PROSITE" id="PS51755"/>
    </source>
</evidence>
<keyword evidence="5" id="KW-0804">Transcription</keyword>
<keyword evidence="3" id="KW-0805">Transcription regulation</keyword>
<dbReference type="SUPFAM" id="SSF52172">
    <property type="entry name" value="CheY-like"/>
    <property type="match status" value="1"/>
</dbReference>
<evidence type="ECO:0000256" key="4">
    <source>
        <dbReference type="ARBA" id="ARBA00023125"/>
    </source>
</evidence>
<dbReference type="GO" id="GO:0032993">
    <property type="term" value="C:protein-DNA complex"/>
    <property type="evidence" value="ECO:0007669"/>
    <property type="project" value="TreeGrafter"/>
</dbReference>
<evidence type="ECO:0000256" key="5">
    <source>
        <dbReference type="ARBA" id="ARBA00023163"/>
    </source>
</evidence>
<dbReference type="PANTHER" id="PTHR48111">
    <property type="entry name" value="REGULATOR OF RPOS"/>
    <property type="match status" value="1"/>
</dbReference>
<dbReference type="RefSeq" id="WP_160619566.1">
    <property type="nucleotide sequence ID" value="NZ_CP047653.1"/>
</dbReference>
<dbReference type="GO" id="GO:0006355">
    <property type="term" value="P:regulation of DNA-templated transcription"/>
    <property type="evidence" value="ECO:0007669"/>
    <property type="project" value="InterPro"/>
</dbReference>
<reference evidence="8 9" key="1">
    <citation type="submission" date="2020-01" db="EMBL/GenBank/DDBJ databases">
        <title>Genome sequencing of strain KACC 21507.</title>
        <authorList>
            <person name="Heo J."/>
            <person name="Kim S.-J."/>
            <person name="Kim J.-S."/>
            <person name="Hong S.-B."/>
            <person name="Kwon S.-W."/>
        </authorList>
    </citation>
    <scope>NUCLEOTIDE SEQUENCE [LARGE SCALE GENOMIC DNA]</scope>
    <source>
        <strain evidence="8 9">KACC 21507</strain>
        <plasmid evidence="8 9">unnamed1</plasmid>
    </source>
</reference>
<keyword evidence="9" id="KW-1185">Reference proteome</keyword>
<dbReference type="SMART" id="SM00862">
    <property type="entry name" value="Trans_reg_C"/>
    <property type="match status" value="1"/>
</dbReference>
<keyword evidence="4 6" id="KW-0238">DNA-binding</keyword>
<evidence type="ECO:0000256" key="6">
    <source>
        <dbReference type="PROSITE-ProRule" id="PRU01091"/>
    </source>
</evidence>
<dbReference type="InterPro" id="IPR036388">
    <property type="entry name" value="WH-like_DNA-bd_sf"/>
</dbReference>
<name>A0A6P1NG12_9PROT</name>
<evidence type="ECO:0000313" key="9">
    <source>
        <dbReference type="Proteomes" id="UP000463975"/>
    </source>
</evidence>
<dbReference type="Pfam" id="PF00486">
    <property type="entry name" value="Trans_reg_C"/>
    <property type="match status" value="1"/>
</dbReference>
<dbReference type="InterPro" id="IPR039420">
    <property type="entry name" value="WalR-like"/>
</dbReference>
<dbReference type="Gene3D" id="1.10.10.10">
    <property type="entry name" value="Winged helix-like DNA-binding domain superfamily/Winged helix DNA-binding domain"/>
    <property type="match status" value="1"/>
</dbReference>
<keyword evidence="8" id="KW-0614">Plasmid</keyword>
<accession>A0A6P1NG12</accession>
<dbReference type="InterPro" id="IPR016032">
    <property type="entry name" value="Sig_transdc_resp-reg_C-effctor"/>
</dbReference>
<dbReference type="CDD" id="cd00383">
    <property type="entry name" value="trans_reg_C"/>
    <property type="match status" value="1"/>
</dbReference>
<evidence type="ECO:0000256" key="2">
    <source>
        <dbReference type="ARBA" id="ARBA00023012"/>
    </source>
</evidence>
<dbReference type="SUPFAM" id="SSF46894">
    <property type="entry name" value="C-terminal effector domain of the bipartite response regulators"/>
    <property type="match status" value="1"/>
</dbReference>
<dbReference type="Gene3D" id="3.40.50.2300">
    <property type="match status" value="1"/>
</dbReference>
<dbReference type="GO" id="GO:0000976">
    <property type="term" value="F:transcription cis-regulatory region binding"/>
    <property type="evidence" value="ECO:0007669"/>
    <property type="project" value="TreeGrafter"/>
</dbReference>
<dbReference type="InterPro" id="IPR001867">
    <property type="entry name" value="OmpR/PhoB-type_DNA-bd"/>
</dbReference>
<feature type="domain" description="OmpR/PhoB-type" evidence="7">
    <location>
        <begin position="127"/>
        <end position="225"/>
    </location>
</feature>
<keyword evidence="1" id="KW-0597">Phosphoprotein</keyword>
<evidence type="ECO:0000256" key="3">
    <source>
        <dbReference type="ARBA" id="ARBA00023015"/>
    </source>
</evidence>
<dbReference type="PROSITE" id="PS51755">
    <property type="entry name" value="OMPR_PHOB"/>
    <property type="match status" value="1"/>
</dbReference>
<dbReference type="Proteomes" id="UP000463975">
    <property type="component" value="Plasmid unnamed1"/>
</dbReference>
<dbReference type="KEGG" id="bomb:GT348_09125"/>
<proteinExistence type="predicted"/>
<evidence type="ECO:0000313" key="8">
    <source>
        <dbReference type="EMBL" id="QHI96509.1"/>
    </source>
</evidence>
<dbReference type="AlphaFoldDB" id="A0A6P1NG12"/>
<feature type="DNA-binding region" description="OmpR/PhoB-type" evidence="6">
    <location>
        <begin position="127"/>
        <end position="225"/>
    </location>
</feature>
<dbReference type="GO" id="GO:0000156">
    <property type="term" value="F:phosphorelay response regulator activity"/>
    <property type="evidence" value="ECO:0007669"/>
    <property type="project" value="TreeGrafter"/>
</dbReference>
<sequence length="256" mass="28529">MRLICIGDTQKNTDGRPCRALSMAISEGNILLRMSGREGILSMLRDFSSDIVIIQQTQPDPYLVRMIRANRFDIPIIIIARNLIAIDTAEVISAGADDCVSITIEPVELLARIKAVVRRGRGYGTTSQIITIGRLTVKEDTQEVLLDNDPILLTHAEYEVVSLMARRRGSLLNKSVILSALYADGNRPASKTIDVMVCRIRQKMRKRGIIEPFKTSWGMGYRLNENAFLPLGAREKDNLDVPNYVTKESSLPITGD</sequence>
<keyword evidence="2" id="KW-0902">Two-component regulatory system</keyword>
<organism evidence="8 9">
    <name type="scientific">Aristophania vespae</name>
    <dbReference type="NCBI Taxonomy" id="2697033"/>
    <lineage>
        <taxon>Bacteria</taxon>
        <taxon>Pseudomonadati</taxon>
        <taxon>Pseudomonadota</taxon>
        <taxon>Alphaproteobacteria</taxon>
        <taxon>Acetobacterales</taxon>
        <taxon>Acetobacteraceae</taxon>
        <taxon>Aristophania</taxon>
    </lineage>
</organism>
<protein>
    <submittedName>
        <fullName evidence="8">DNA-binding response regulator</fullName>
    </submittedName>
</protein>
<dbReference type="EMBL" id="CP047653">
    <property type="protein sequence ID" value="QHI96509.1"/>
    <property type="molecule type" value="Genomic_DNA"/>
</dbReference>
<dbReference type="PANTHER" id="PTHR48111:SF22">
    <property type="entry name" value="REGULATOR OF RPOS"/>
    <property type="match status" value="1"/>
</dbReference>
<dbReference type="InterPro" id="IPR011006">
    <property type="entry name" value="CheY-like_superfamily"/>
</dbReference>
<evidence type="ECO:0000256" key="1">
    <source>
        <dbReference type="ARBA" id="ARBA00022553"/>
    </source>
</evidence>